<evidence type="ECO:0000313" key="2">
    <source>
        <dbReference type="Proteomes" id="UP000468581"/>
    </source>
</evidence>
<name>A0A6P0ULP8_9FLAO</name>
<reference evidence="1 2" key="1">
    <citation type="submission" date="2020-01" db="EMBL/GenBank/DDBJ databases">
        <title>Leptobacterium flavescens.</title>
        <authorList>
            <person name="Wang G."/>
        </authorList>
    </citation>
    <scope>NUCLEOTIDE SEQUENCE [LARGE SCALE GENOMIC DNA]</scope>
    <source>
        <strain evidence="1 2">KCTC 22160</strain>
    </source>
</reference>
<dbReference type="Proteomes" id="UP000468581">
    <property type="component" value="Unassembled WGS sequence"/>
</dbReference>
<dbReference type="EMBL" id="JAABOO010000001">
    <property type="protein sequence ID" value="NER11973.1"/>
    <property type="molecule type" value="Genomic_DNA"/>
</dbReference>
<accession>A0A6P0ULP8</accession>
<protein>
    <submittedName>
        <fullName evidence="1">Uncharacterized protein</fullName>
    </submittedName>
</protein>
<comment type="caution">
    <text evidence="1">The sequence shown here is derived from an EMBL/GenBank/DDBJ whole genome shotgun (WGS) entry which is preliminary data.</text>
</comment>
<gene>
    <name evidence="1" type="ORF">GWK08_00840</name>
</gene>
<keyword evidence="2" id="KW-1185">Reference proteome</keyword>
<sequence length="159" mass="18286">MELANIEKLLEKYFEAKTTIAEEKALQTYFSQDEVAPHLEDYKPMFDYFSVAKEEQFTRHVPLKPERKSIYKWISVAAAAVLILGVYFSQSPIGVQPDQPSYTEAELKTAEKALAMLSINLNRGVEKVEHLDNFNKGAVKVNHLDEFKTNTNRFLNKKQ</sequence>
<proteinExistence type="predicted"/>
<organism evidence="1 2">
    <name type="scientific">Leptobacterium flavescens</name>
    <dbReference type="NCBI Taxonomy" id="472055"/>
    <lineage>
        <taxon>Bacteria</taxon>
        <taxon>Pseudomonadati</taxon>
        <taxon>Bacteroidota</taxon>
        <taxon>Flavobacteriia</taxon>
        <taxon>Flavobacteriales</taxon>
        <taxon>Flavobacteriaceae</taxon>
        <taxon>Leptobacterium</taxon>
    </lineage>
</organism>
<dbReference type="RefSeq" id="WP_163605014.1">
    <property type="nucleotide sequence ID" value="NZ_JAABOO010000001.1"/>
</dbReference>
<evidence type="ECO:0000313" key="1">
    <source>
        <dbReference type="EMBL" id="NER11973.1"/>
    </source>
</evidence>
<dbReference type="AlphaFoldDB" id="A0A6P0ULP8"/>